<evidence type="ECO:0000256" key="2">
    <source>
        <dbReference type="ARBA" id="ARBA00022771"/>
    </source>
</evidence>
<dbReference type="EMBL" id="AGNK02001232">
    <property type="status" value="NOT_ANNOTATED_CDS"/>
    <property type="molecule type" value="Genomic_DNA"/>
</dbReference>
<dbReference type="PANTHER" id="PTHR47718:SF5">
    <property type="entry name" value="PROTEIN FAR1-RELATED SEQUENCE 8-LIKE"/>
    <property type="match status" value="1"/>
</dbReference>
<evidence type="ECO:0000313" key="8">
    <source>
        <dbReference type="Proteomes" id="UP000004995"/>
    </source>
</evidence>
<dbReference type="eggNOG" id="ENOG502QR4C">
    <property type="taxonomic scope" value="Eukaryota"/>
</dbReference>
<dbReference type="HOGENOM" id="CLU_008459_8_0_1"/>
<dbReference type="EnsemblPlants" id="KQL25628">
    <property type="protein sequence ID" value="KQL25628"/>
    <property type="gene ID" value="SETIT_031879mg"/>
</dbReference>
<dbReference type="AlphaFoldDB" id="K3ZZ47"/>
<keyword evidence="1" id="KW-0479">Metal-binding</keyword>
<dbReference type="STRING" id="4555.K3ZZ47"/>
<evidence type="ECO:0000256" key="5">
    <source>
        <dbReference type="SAM" id="MobiDB-lite"/>
    </source>
</evidence>
<evidence type="ECO:0000256" key="4">
    <source>
        <dbReference type="PROSITE-ProRule" id="PRU00325"/>
    </source>
</evidence>
<dbReference type="SMART" id="SM00575">
    <property type="entry name" value="ZnF_PMZ"/>
    <property type="match status" value="1"/>
</dbReference>
<reference evidence="8" key="1">
    <citation type="journal article" date="2012" name="Nat. Biotechnol.">
        <title>Reference genome sequence of the model plant Setaria.</title>
        <authorList>
            <person name="Bennetzen J.L."/>
            <person name="Schmutz J."/>
            <person name="Wang H."/>
            <person name="Percifield R."/>
            <person name="Hawkins J."/>
            <person name="Pontaroli A.C."/>
            <person name="Estep M."/>
            <person name="Feng L."/>
            <person name="Vaughn J.N."/>
            <person name="Grimwood J."/>
            <person name="Jenkins J."/>
            <person name="Barry K."/>
            <person name="Lindquist E."/>
            <person name="Hellsten U."/>
            <person name="Deshpande S."/>
            <person name="Wang X."/>
            <person name="Wu X."/>
            <person name="Mitros T."/>
            <person name="Triplett J."/>
            <person name="Yang X."/>
            <person name="Ye C.Y."/>
            <person name="Mauro-Herrera M."/>
            <person name="Wang L."/>
            <person name="Li P."/>
            <person name="Sharma M."/>
            <person name="Sharma R."/>
            <person name="Ronald P.C."/>
            <person name="Panaud O."/>
            <person name="Kellogg E.A."/>
            <person name="Brutnell T.P."/>
            <person name="Doust A.N."/>
            <person name="Tuskan G.A."/>
            <person name="Rokhsar D."/>
            <person name="Devos K.M."/>
        </authorList>
    </citation>
    <scope>NUCLEOTIDE SEQUENCE [LARGE SCALE GENOMIC DNA]</scope>
    <source>
        <strain evidence="8">cv. Yugu1</strain>
    </source>
</reference>
<dbReference type="GO" id="GO:0008270">
    <property type="term" value="F:zinc ion binding"/>
    <property type="evidence" value="ECO:0007669"/>
    <property type="project" value="UniProtKB-KW"/>
</dbReference>
<evidence type="ECO:0000259" key="6">
    <source>
        <dbReference type="PROSITE" id="PS50966"/>
    </source>
</evidence>
<feature type="domain" description="SWIM-type" evidence="6">
    <location>
        <begin position="462"/>
        <end position="500"/>
    </location>
</feature>
<name>K3ZZ47_SETIT</name>
<protein>
    <recommendedName>
        <fullName evidence="6">SWIM-type domain-containing protein</fullName>
    </recommendedName>
</protein>
<dbReference type="Proteomes" id="UP000004995">
    <property type="component" value="Unassembled WGS sequence"/>
</dbReference>
<dbReference type="InterPro" id="IPR006564">
    <property type="entry name" value="Znf_PMZ"/>
</dbReference>
<dbReference type="PANTHER" id="PTHR47718">
    <property type="entry name" value="OS01G0519700 PROTEIN"/>
    <property type="match status" value="1"/>
</dbReference>
<dbReference type="InterPro" id="IPR007527">
    <property type="entry name" value="Znf_SWIM"/>
</dbReference>
<sequence length="639" mass="75150">EDNGSQELTKYQIKEFIRSEQLAAAKGNNANIDSKYTPQMGMQFKDRYVAHHFFCFYTFLARFEVVTTHTTRTTSRKRNNGVFKVEMKCHRYGKEPKINEKEEEAEEEWMQPRKQKKLLTGRKYMSDMEKAMIRTLNGNKIPTRKMVAILSYLRGGMLVLPYKNKDVANYRTKINREVTGNDMTKALEYFRKRKSEDPTFFYEFSFDEDKKVKNIFWREGCSLKYYAEYGDCVSFDATYMTNRYNLLFAPFVGVTGHGHTCMFGWKHPKTIITDQDKAMKVAIKLVFPNTIHKNCFFHIKYKCYNKNGVCFAKKKGLVDEFEDIVNNLLTKQEFDILWQKMIIDHGLQENKYFKKMWENRANFIPVWFKNNFYPFLQSIGRSEGSNARLKENVGSTYSIINFLKEFQRMVDATNIKEDAEDKQSKEKTAKQLMFAYNVEKQASDLYNKNIFKKYTNHTIKKYIVLTDLTEGREDFYCICGKFNKDGILCAHILKVILEEEINQLTEKYIIDRRRKKDNKMNLQLPEVVPKTNDMLRFNKLSRRSVEINSKAVEEAMQYLSEELDRINCNLDLILLNSKIRAPSCGSVQGVDNDEGQSSAANLDEITEQNDPRKVKQKGRPALTKRMKPLMEEIKQKIIR</sequence>
<dbReference type="InParanoid" id="K3ZZ47"/>
<keyword evidence="8" id="KW-1185">Reference proteome</keyword>
<dbReference type="Gramene" id="KQL25628">
    <property type="protein sequence ID" value="KQL25628"/>
    <property type="gene ID" value="SETIT_031879mg"/>
</dbReference>
<dbReference type="InterPro" id="IPR018289">
    <property type="entry name" value="MULE_transposase_dom"/>
</dbReference>
<keyword evidence="2 4" id="KW-0863">Zinc-finger</keyword>
<evidence type="ECO:0000313" key="7">
    <source>
        <dbReference type="EnsemblPlants" id="KQL25628"/>
    </source>
</evidence>
<organism evidence="7 8">
    <name type="scientific">Setaria italica</name>
    <name type="common">Foxtail millet</name>
    <name type="synonym">Panicum italicum</name>
    <dbReference type="NCBI Taxonomy" id="4555"/>
    <lineage>
        <taxon>Eukaryota</taxon>
        <taxon>Viridiplantae</taxon>
        <taxon>Streptophyta</taxon>
        <taxon>Embryophyta</taxon>
        <taxon>Tracheophyta</taxon>
        <taxon>Spermatophyta</taxon>
        <taxon>Magnoliopsida</taxon>
        <taxon>Liliopsida</taxon>
        <taxon>Poales</taxon>
        <taxon>Poaceae</taxon>
        <taxon>PACMAD clade</taxon>
        <taxon>Panicoideae</taxon>
        <taxon>Panicodae</taxon>
        <taxon>Paniceae</taxon>
        <taxon>Cenchrinae</taxon>
        <taxon>Setaria</taxon>
    </lineage>
</organism>
<reference evidence="7" key="2">
    <citation type="submission" date="2018-08" db="UniProtKB">
        <authorList>
            <consortium name="EnsemblPlants"/>
        </authorList>
    </citation>
    <scope>IDENTIFICATION</scope>
    <source>
        <strain evidence="7">Yugu1</strain>
    </source>
</reference>
<evidence type="ECO:0000256" key="1">
    <source>
        <dbReference type="ARBA" id="ARBA00022723"/>
    </source>
</evidence>
<dbReference type="PROSITE" id="PS50966">
    <property type="entry name" value="ZF_SWIM"/>
    <property type="match status" value="1"/>
</dbReference>
<dbReference type="OMA" id="ELDRINC"/>
<feature type="region of interest" description="Disordered" evidence="5">
    <location>
        <begin position="602"/>
        <end position="621"/>
    </location>
</feature>
<evidence type="ECO:0000256" key="3">
    <source>
        <dbReference type="ARBA" id="ARBA00022833"/>
    </source>
</evidence>
<accession>K3ZZ47</accession>
<dbReference type="Pfam" id="PF10551">
    <property type="entry name" value="MULE"/>
    <property type="match status" value="1"/>
</dbReference>
<keyword evidence="3" id="KW-0862">Zinc</keyword>
<proteinExistence type="predicted"/>